<feature type="non-terminal residue" evidence="1">
    <location>
        <position position="1"/>
    </location>
</feature>
<gene>
    <name evidence="1" type="ORF">EJ04DRAFT_601039</name>
</gene>
<proteinExistence type="predicted"/>
<dbReference type="EMBL" id="ML996496">
    <property type="protein sequence ID" value="KAF2726437.1"/>
    <property type="molecule type" value="Genomic_DNA"/>
</dbReference>
<keyword evidence="2" id="KW-1185">Reference proteome</keyword>
<dbReference type="Proteomes" id="UP000799444">
    <property type="component" value="Unassembled WGS sequence"/>
</dbReference>
<sequence>VIGKEHFTSLYKPARDKALTKKNILAGWAATGLFPFNPARVLRTTPKPMAQLTLPRADEVPCLPDDILQTPMTPASPKAIASLHDLINRDASALDE</sequence>
<organism evidence="1 2">
    <name type="scientific">Polyplosphaeria fusca</name>
    <dbReference type="NCBI Taxonomy" id="682080"/>
    <lineage>
        <taxon>Eukaryota</taxon>
        <taxon>Fungi</taxon>
        <taxon>Dikarya</taxon>
        <taxon>Ascomycota</taxon>
        <taxon>Pezizomycotina</taxon>
        <taxon>Dothideomycetes</taxon>
        <taxon>Pleosporomycetidae</taxon>
        <taxon>Pleosporales</taxon>
        <taxon>Tetraplosphaeriaceae</taxon>
        <taxon>Polyplosphaeria</taxon>
    </lineage>
</organism>
<protein>
    <submittedName>
        <fullName evidence="1">Uncharacterized protein</fullName>
    </submittedName>
</protein>
<accession>A0A9P4QFP3</accession>
<reference evidence="1" key="1">
    <citation type="journal article" date="2020" name="Stud. Mycol.">
        <title>101 Dothideomycetes genomes: a test case for predicting lifestyles and emergence of pathogens.</title>
        <authorList>
            <person name="Haridas S."/>
            <person name="Albert R."/>
            <person name="Binder M."/>
            <person name="Bloem J."/>
            <person name="Labutti K."/>
            <person name="Salamov A."/>
            <person name="Andreopoulos B."/>
            <person name="Baker S."/>
            <person name="Barry K."/>
            <person name="Bills G."/>
            <person name="Bluhm B."/>
            <person name="Cannon C."/>
            <person name="Castanera R."/>
            <person name="Culley D."/>
            <person name="Daum C."/>
            <person name="Ezra D."/>
            <person name="Gonzalez J."/>
            <person name="Henrissat B."/>
            <person name="Kuo A."/>
            <person name="Liang C."/>
            <person name="Lipzen A."/>
            <person name="Lutzoni F."/>
            <person name="Magnuson J."/>
            <person name="Mondo S."/>
            <person name="Nolan M."/>
            <person name="Ohm R."/>
            <person name="Pangilinan J."/>
            <person name="Park H.-J."/>
            <person name="Ramirez L."/>
            <person name="Alfaro M."/>
            <person name="Sun H."/>
            <person name="Tritt A."/>
            <person name="Yoshinaga Y."/>
            <person name="Zwiers L.-H."/>
            <person name="Turgeon B."/>
            <person name="Goodwin S."/>
            <person name="Spatafora J."/>
            <person name="Crous P."/>
            <person name="Grigoriev I."/>
        </authorList>
    </citation>
    <scope>NUCLEOTIDE SEQUENCE</scope>
    <source>
        <strain evidence="1">CBS 125425</strain>
    </source>
</reference>
<dbReference type="AlphaFoldDB" id="A0A9P4QFP3"/>
<evidence type="ECO:0000313" key="1">
    <source>
        <dbReference type="EMBL" id="KAF2726437.1"/>
    </source>
</evidence>
<comment type="caution">
    <text evidence="1">The sequence shown here is derived from an EMBL/GenBank/DDBJ whole genome shotgun (WGS) entry which is preliminary data.</text>
</comment>
<dbReference type="OrthoDB" id="4357141at2759"/>
<evidence type="ECO:0000313" key="2">
    <source>
        <dbReference type="Proteomes" id="UP000799444"/>
    </source>
</evidence>
<name>A0A9P4QFP3_9PLEO</name>